<dbReference type="RefSeq" id="WP_184947155.1">
    <property type="nucleotide sequence ID" value="NZ_AYKF01000002.1"/>
</dbReference>
<dbReference type="Proteomes" id="UP000285123">
    <property type="component" value="Unassembled WGS sequence"/>
</dbReference>
<reference evidence="1 2" key="1">
    <citation type="submission" date="2013-10" db="EMBL/GenBank/DDBJ databases">
        <title>Salinisphaera halophila YIM 95161 Genome Sequencing.</title>
        <authorList>
            <person name="Lai Q."/>
            <person name="Li C."/>
            <person name="Shao Z."/>
        </authorList>
    </citation>
    <scope>NUCLEOTIDE SEQUENCE [LARGE SCALE GENOMIC DNA]</scope>
    <source>
        <strain evidence="1 2">YIM 95161</strain>
    </source>
</reference>
<organism evidence="1 2">
    <name type="scientific">Salinisphaera orenii YIM 95161</name>
    <dbReference type="NCBI Taxonomy" id="1051139"/>
    <lineage>
        <taxon>Bacteria</taxon>
        <taxon>Pseudomonadati</taxon>
        <taxon>Pseudomonadota</taxon>
        <taxon>Gammaproteobacteria</taxon>
        <taxon>Salinisphaerales</taxon>
        <taxon>Salinisphaeraceae</taxon>
        <taxon>Salinisphaera</taxon>
    </lineage>
</organism>
<dbReference type="AlphaFoldDB" id="A0A423QAL7"/>
<dbReference type="InterPro" id="IPR029063">
    <property type="entry name" value="SAM-dependent_MTases_sf"/>
</dbReference>
<name>A0A423QAL7_9GAMM</name>
<gene>
    <name evidence="1" type="ORF">SAHL_01585</name>
</gene>
<sequence length="362" mass="41177">MTRENAALENLPIELCELGWVPDTLARAGMRRLINARLTSAEARDPERRSEHMRTFVERAATGPIAQHTDDANAQHYELPPAFFAHVLGGHRKYSGCLFEAGIDNLDQAEHAMLALTAERARLRDGLRILDLGCGWGSLALWAAGRYPRASVLAVSNSNAQREYIAATAAERGLDNLRVESCDINHFDPGEAVFDRIVSIEMFEHMRNYRELFGRIRRWLAADGRLFVHVFAHKLLAYPFQDAGASDWMARHFFTGGIMPSENLFARFQRDLVLADQWWLSGSHYRDTANAWLANMDAARTPIMDLFRDTYGADAERWFQRWRMFFMAVAELFGSDRGNQWGIGHYLFTPRPQTPPVSEEAS</sequence>
<dbReference type="PANTHER" id="PTHR43832:SF1">
    <property type="entry name" value="S-ADENOSYL-L-METHIONINE-DEPENDENT METHYLTRANSFERASES SUPERFAMILY PROTEIN"/>
    <property type="match status" value="1"/>
</dbReference>
<protein>
    <submittedName>
        <fullName evidence="1">Cyclopropane-fatty-acyl-phospholipid synthase</fullName>
    </submittedName>
</protein>
<dbReference type="EMBL" id="AYKF01000002">
    <property type="protein sequence ID" value="ROO37523.1"/>
    <property type="molecule type" value="Genomic_DNA"/>
</dbReference>
<comment type="caution">
    <text evidence="1">The sequence shown here is derived from an EMBL/GenBank/DDBJ whole genome shotgun (WGS) entry which is preliminary data.</text>
</comment>
<dbReference type="Gene3D" id="3.40.50.150">
    <property type="entry name" value="Vaccinia Virus protein VP39"/>
    <property type="match status" value="1"/>
</dbReference>
<dbReference type="Pfam" id="PF02353">
    <property type="entry name" value="CMAS"/>
    <property type="match status" value="1"/>
</dbReference>
<proteinExistence type="predicted"/>
<dbReference type="CDD" id="cd02440">
    <property type="entry name" value="AdoMet_MTases"/>
    <property type="match status" value="1"/>
</dbReference>
<dbReference type="SUPFAM" id="SSF53335">
    <property type="entry name" value="S-adenosyl-L-methionine-dependent methyltransferases"/>
    <property type="match status" value="1"/>
</dbReference>
<dbReference type="PANTHER" id="PTHR43832">
    <property type="match status" value="1"/>
</dbReference>
<evidence type="ECO:0000313" key="1">
    <source>
        <dbReference type="EMBL" id="ROO37523.1"/>
    </source>
</evidence>
<dbReference type="FunFam" id="3.40.50.150:FF:000554">
    <property type="entry name" value="Cation-transporting ATPase"/>
    <property type="match status" value="1"/>
</dbReference>
<accession>A0A423QAL7</accession>
<evidence type="ECO:0000313" key="2">
    <source>
        <dbReference type="Proteomes" id="UP000285123"/>
    </source>
</evidence>